<feature type="non-terminal residue" evidence="1">
    <location>
        <position position="51"/>
    </location>
</feature>
<reference evidence="1" key="1">
    <citation type="submission" date="2021-06" db="EMBL/GenBank/DDBJ databases">
        <authorList>
            <person name="Kallberg Y."/>
            <person name="Tangrot J."/>
            <person name="Rosling A."/>
        </authorList>
    </citation>
    <scope>NUCLEOTIDE SEQUENCE</scope>
    <source>
        <strain evidence="1">MA461A</strain>
    </source>
</reference>
<comment type="caution">
    <text evidence="1">The sequence shown here is derived from an EMBL/GenBank/DDBJ whole genome shotgun (WGS) entry which is preliminary data.</text>
</comment>
<sequence length="51" mass="6442">NIKYRVDKNRLEATIEKEKKTNEELDKEYIIDNNNIYWKRNFSKYIKQYLK</sequence>
<evidence type="ECO:0000313" key="1">
    <source>
        <dbReference type="EMBL" id="CAG8809168.1"/>
    </source>
</evidence>
<dbReference type="EMBL" id="CAJVQC010069783">
    <property type="protein sequence ID" value="CAG8809168.1"/>
    <property type="molecule type" value="Genomic_DNA"/>
</dbReference>
<keyword evidence="2" id="KW-1185">Reference proteome</keyword>
<evidence type="ECO:0000313" key="2">
    <source>
        <dbReference type="Proteomes" id="UP000789920"/>
    </source>
</evidence>
<dbReference type="Proteomes" id="UP000789920">
    <property type="component" value="Unassembled WGS sequence"/>
</dbReference>
<organism evidence="1 2">
    <name type="scientific">Racocetra persica</name>
    <dbReference type="NCBI Taxonomy" id="160502"/>
    <lineage>
        <taxon>Eukaryota</taxon>
        <taxon>Fungi</taxon>
        <taxon>Fungi incertae sedis</taxon>
        <taxon>Mucoromycota</taxon>
        <taxon>Glomeromycotina</taxon>
        <taxon>Glomeromycetes</taxon>
        <taxon>Diversisporales</taxon>
        <taxon>Gigasporaceae</taxon>
        <taxon>Racocetra</taxon>
    </lineage>
</organism>
<protein>
    <submittedName>
        <fullName evidence="1">16582_t:CDS:1</fullName>
    </submittedName>
</protein>
<proteinExistence type="predicted"/>
<name>A0ACA9RSX1_9GLOM</name>
<gene>
    <name evidence="1" type="ORF">RPERSI_LOCUS22804</name>
</gene>
<accession>A0ACA9RSX1</accession>
<feature type="non-terminal residue" evidence="1">
    <location>
        <position position="1"/>
    </location>
</feature>